<dbReference type="Proteomes" id="UP000790377">
    <property type="component" value="Unassembled WGS sequence"/>
</dbReference>
<feature type="non-terminal residue" evidence="1">
    <location>
        <position position="554"/>
    </location>
</feature>
<evidence type="ECO:0000313" key="1">
    <source>
        <dbReference type="EMBL" id="KAH7908902.1"/>
    </source>
</evidence>
<dbReference type="EMBL" id="MU267790">
    <property type="protein sequence ID" value="KAH7908902.1"/>
    <property type="molecule type" value="Genomic_DNA"/>
</dbReference>
<comment type="caution">
    <text evidence="1">The sequence shown here is derived from an EMBL/GenBank/DDBJ whole genome shotgun (WGS) entry which is preliminary data.</text>
</comment>
<keyword evidence="2" id="KW-1185">Reference proteome</keyword>
<name>A0ACB8A769_9AGAM</name>
<protein>
    <submittedName>
        <fullName evidence="1">Phenylacetyl-CoA ligase</fullName>
    </submittedName>
</protein>
<gene>
    <name evidence="1" type="ORF">BJ138DRAFT_1011855</name>
</gene>
<accession>A0ACB8A769</accession>
<proteinExistence type="predicted"/>
<organism evidence="1 2">
    <name type="scientific">Hygrophoropsis aurantiaca</name>
    <dbReference type="NCBI Taxonomy" id="72124"/>
    <lineage>
        <taxon>Eukaryota</taxon>
        <taxon>Fungi</taxon>
        <taxon>Dikarya</taxon>
        <taxon>Basidiomycota</taxon>
        <taxon>Agaricomycotina</taxon>
        <taxon>Agaricomycetes</taxon>
        <taxon>Agaricomycetidae</taxon>
        <taxon>Boletales</taxon>
        <taxon>Coniophorineae</taxon>
        <taxon>Hygrophoropsidaceae</taxon>
        <taxon>Hygrophoropsis</taxon>
    </lineage>
</organism>
<sequence length="554" mass="59707">MLGSPPQNAADDDVPWFIDAITGETRTRAQVKILADSLARGLRTHFRFQRDYSDIATTQTFDLQSSSSPSQNRTKGSKYNIGSVVSIVSPNNVDFGACVWACHKIGCTVAPSNAGSTVDELTHQFRLTGAQVIITHPNAFSSVLRAARAVGIPDGRIVVLGNREVISDDLAGFLTIQDLVDINITAGDPSDNISAECQIAFLCFSSGTTGLPKAVVIPHEAVIANVNQVASTAIPGSRASPGDKALGVIPLSHMYGLLTLLHLCPHLGISSVLYPGMPPFEPFLDSLENLRVNHLFLAPPLVNAFLKHPAAQGRDLSFFKTCLVAAAPLDADREDAFRNLCGPNLLLSQAFGMTETAGLVTSLFPGAQPISGTVGRLVPSTEAKILDSEGRPVSAGERGELFVRGPQLCLGYLNNENENRLAFDDQGFLRTGDEVVMLPSGDIRVMDRLKNIIKHKGFQVSPAELEGHILLHPFVEDVGVVGRPDERAGETPVAFVVLSSSGKDAAQFDEDHVKDTIQDHVRRAKSQYKWLGDVFFVNAIPRLPSGKILLRELR</sequence>
<reference evidence="1" key="1">
    <citation type="journal article" date="2021" name="New Phytol.">
        <title>Evolutionary innovations through gain and loss of genes in the ectomycorrhizal Boletales.</title>
        <authorList>
            <person name="Wu G."/>
            <person name="Miyauchi S."/>
            <person name="Morin E."/>
            <person name="Kuo A."/>
            <person name="Drula E."/>
            <person name="Varga T."/>
            <person name="Kohler A."/>
            <person name="Feng B."/>
            <person name="Cao Y."/>
            <person name="Lipzen A."/>
            <person name="Daum C."/>
            <person name="Hundley H."/>
            <person name="Pangilinan J."/>
            <person name="Johnson J."/>
            <person name="Barry K."/>
            <person name="LaButti K."/>
            <person name="Ng V."/>
            <person name="Ahrendt S."/>
            <person name="Min B."/>
            <person name="Choi I.G."/>
            <person name="Park H."/>
            <person name="Plett J.M."/>
            <person name="Magnuson J."/>
            <person name="Spatafora J.W."/>
            <person name="Nagy L.G."/>
            <person name="Henrissat B."/>
            <person name="Grigoriev I.V."/>
            <person name="Yang Z.L."/>
            <person name="Xu J."/>
            <person name="Martin F.M."/>
        </authorList>
    </citation>
    <scope>NUCLEOTIDE SEQUENCE</scope>
    <source>
        <strain evidence="1">ATCC 28755</strain>
    </source>
</reference>
<keyword evidence="1" id="KW-0436">Ligase</keyword>
<evidence type="ECO:0000313" key="2">
    <source>
        <dbReference type="Proteomes" id="UP000790377"/>
    </source>
</evidence>